<dbReference type="Pfam" id="PF04304">
    <property type="entry name" value="DUF454"/>
    <property type="match status" value="1"/>
</dbReference>
<protein>
    <submittedName>
        <fullName evidence="2">DUF454 domain-containing protein</fullName>
    </submittedName>
</protein>
<gene>
    <name evidence="2" type="ORF">DPQ25_13695</name>
</gene>
<feature type="transmembrane region" description="Helical" evidence="1">
    <location>
        <begin position="73"/>
        <end position="93"/>
    </location>
</feature>
<dbReference type="AlphaFoldDB" id="A0A328U8T3"/>
<sequence>MKLKRLIFLVLGCICLGLGCIGIVLPILPTVPFFLLTVFFFANSSQKLHDWFVGTKMYKKHLDSFVKKKGMTVQTKLGIIIPVTLLMGFGFFMMMRANILVPSIILAIVWVCHIIYFVFGVKTIHIEQTEAGKNVSSKDSSTNS</sequence>
<dbReference type="InterPro" id="IPR007401">
    <property type="entry name" value="DUF454"/>
</dbReference>
<dbReference type="EMBL" id="QLYR01000016">
    <property type="protein sequence ID" value="RAQ22136.1"/>
    <property type="molecule type" value="Genomic_DNA"/>
</dbReference>
<dbReference type="PIRSF" id="PIRSF016789">
    <property type="entry name" value="DUF454"/>
    <property type="match status" value="1"/>
</dbReference>
<dbReference type="GO" id="GO:0005886">
    <property type="term" value="C:plasma membrane"/>
    <property type="evidence" value="ECO:0007669"/>
    <property type="project" value="TreeGrafter"/>
</dbReference>
<dbReference type="PROSITE" id="PS51257">
    <property type="entry name" value="PROKAR_LIPOPROTEIN"/>
    <property type="match status" value="1"/>
</dbReference>
<name>A0A328U8T3_9FIRM</name>
<dbReference type="Proteomes" id="UP000249377">
    <property type="component" value="Unassembled WGS sequence"/>
</dbReference>
<dbReference type="RefSeq" id="WP_112333740.1">
    <property type="nucleotide sequence ID" value="NZ_QLYR01000016.1"/>
</dbReference>
<accession>A0A328U8T3</accession>
<keyword evidence="1" id="KW-0812">Transmembrane</keyword>
<evidence type="ECO:0000313" key="2">
    <source>
        <dbReference type="EMBL" id="RAQ22136.1"/>
    </source>
</evidence>
<keyword evidence="1" id="KW-0472">Membrane</keyword>
<keyword evidence="3" id="KW-1185">Reference proteome</keyword>
<evidence type="ECO:0000313" key="3">
    <source>
        <dbReference type="Proteomes" id="UP000249377"/>
    </source>
</evidence>
<proteinExistence type="predicted"/>
<dbReference type="PANTHER" id="PTHR35813">
    <property type="entry name" value="INNER MEMBRANE PROTEIN YBAN"/>
    <property type="match status" value="1"/>
</dbReference>
<dbReference type="PANTHER" id="PTHR35813:SF1">
    <property type="entry name" value="INNER MEMBRANE PROTEIN YBAN"/>
    <property type="match status" value="1"/>
</dbReference>
<feature type="transmembrane region" description="Helical" evidence="1">
    <location>
        <begin position="7"/>
        <end position="27"/>
    </location>
</feature>
<evidence type="ECO:0000256" key="1">
    <source>
        <dbReference type="SAM" id="Phobius"/>
    </source>
</evidence>
<comment type="caution">
    <text evidence="2">The sequence shown here is derived from an EMBL/GenBank/DDBJ whole genome shotgun (WGS) entry which is preliminary data.</text>
</comment>
<keyword evidence="1" id="KW-1133">Transmembrane helix</keyword>
<feature type="transmembrane region" description="Helical" evidence="1">
    <location>
        <begin position="99"/>
        <end position="119"/>
    </location>
</feature>
<organism evidence="2 3">
    <name type="scientific">Hydrogeniiclostridium mannosilyticum</name>
    <dbReference type="NCBI Taxonomy" id="2764322"/>
    <lineage>
        <taxon>Bacteria</taxon>
        <taxon>Bacillati</taxon>
        <taxon>Bacillota</taxon>
        <taxon>Clostridia</taxon>
        <taxon>Eubacteriales</taxon>
        <taxon>Acutalibacteraceae</taxon>
        <taxon>Hydrogeniiclostridium</taxon>
    </lineage>
</organism>
<reference evidence="2 3" key="1">
    <citation type="submission" date="2018-06" db="EMBL/GenBank/DDBJ databases">
        <title>Noncontiguous genome sequence of Ruminococcaceae bacterium ASD2818.</title>
        <authorList>
            <person name="Chaplin A.V."/>
            <person name="Sokolova S.R."/>
            <person name="Kochetkova T.O."/>
            <person name="Goltsov A.Y."/>
            <person name="Trofimov D.Y."/>
            <person name="Efimov B.A."/>
        </authorList>
    </citation>
    <scope>NUCLEOTIDE SEQUENCE [LARGE SCALE GENOMIC DNA]</scope>
    <source>
        <strain evidence="2 3">ASD2818</strain>
    </source>
</reference>